<dbReference type="PROSITE" id="PS50075">
    <property type="entry name" value="CARRIER"/>
    <property type="match status" value="1"/>
</dbReference>
<gene>
    <name evidence="7" type="ORF">OJ997_06975</name>
</gene>
<name>A0A9X3SE48_9ACTN</name>
<protein>
    <submittedName>
        <fullName evidence="7">Amino acid adenylation domain-containing protein</fullName>
    </submittedName>
</protein>
<dbReference type="Pfam" id="PF00501">
    <property type="entry name" value="AMP-binding"/>
    <property type="match status" value="1"/>
</dbReference>
<feature type="transmembrane region" description="Helical" evidence="5">
    <location>
        <begin position="1064"/>
        <end position="1086"/>
    </location>
</feature>
<dbReference type="SUPFAM" id="SSF56801">
    <property type="entry name" value="Acetyl-CoA synthetase-like"/>
    <property type="match status" value="1"/>
</dbReference>
<dbReference type="Gene3D" id="1.10.1200.10">
    <property type="entry name" value="ACP-like"/>
    <property type="match status" value="1"/>
</dbReference>
<evidence type="ECO:0000256" key="4">
    <source>
        <dbReference type="ARBA" id="ARBA00022737"/>
    </source>
</evidence>
<evidence type="ECO:0000256" key="2">
    <source>
        <dbReference type="ARBA" id="ARBA00022553"/>
    </source>
</evidence>
<dbReference type="GO" id="GO:0005737">
    <property type="term" value="C:cytoplasm"/>
    <property type="evidence" value="ECO:0007669"/>
    <property type="project" value="TreeGrafter"/>
</dbReference>
<feature type="transmembrane region" description="Helical" evidence="5">
    <location>
        <begin position="854"/>
        <end position="877"/>
    </location>
</feature>
<keyword evidence="2" id="KW-0597">Phosphoprotein</keyword>
<dbReference type="InterPro" id="IPR011004">
    <property type="entry name" value="Trimer_LpxA-like_sf"/>
</dbReference>
<dbReference type="GO" id="GO:0016740">
    <property type="term" value="F:transferase activity"/>
    <property type="evidence" value="ECO:0007669"/>
    <property type="project" value="UniProtKB-KW"/>
</dbReference>
<dbReference type="InterPro" id="IPR036736">
    <property type="entry name" value="ACP-like_sf"/>
</dbReference>
<keyword evidence="3" id="KW-0808">Transferase</keyword>
<keyword evidence="5" id="KW-0472">Membrane</keyword>
<evidence type="ECO:0000256" key="5">
    <source>
        <dbReference type="SAM" id="Phobius"/>
    </source>
</evidence>
<dbReference type="SUPFAM" id="SSF47336">
    <property type="entry name" value="ACP-like"/>
    <property type="match status" value="1"/>
</dbReference>
<dbReference type="PROSITE" id="PS00101">
    <property type="entry name" value="HEXAPEP_TRANSFERASES"/>
    <property type="match status" value="1"/>
</dbReference>
<dbReference type="PROSITE" id="PS00455">
    <property type="entry name" value="AMP_BINDING"/>
    <property type="match status" value="1"/>
</dbReference>
<evidence type="ECO:0000259" key="6">
    <source>
        <dbReference type="PROSITE" id="PS50075"/>
    </source>
</evidence>
<organism evidence="7 8">
    <name type="scientific">Solirubrobacter phytolaccae</name>
    <dbReference type="NCBI Taxonomy" id="1404360"/>
    <lineage>
        <taxon>Bacteria</taxon>
        <taxon>Bacillati</taxon>
        <taxon>Actinomycetota</taxon>
        <taxon>Thermoleophilia</taxon>
        <taxon>Solirubrobacterales</taxon>
        <taxon>Solirubrobacteraceae</taxon>
        <taxon>Solirubrobacter</taxon>
    </lineage>
</organism>
<keyword evidence="5" id="KW-0812">Transmembrane</keyword>
<reference evidence="7" key="1">
    <citation type="submission" date="2022-10" db="EMBL/GenBank/DDBJ databases">
        <title>The WGS of Solirubrobacter phytolaccae KCTC 29190.</title>
        <authorList>
            <person name="Jiang Z."/>
        </authorList>
    </citation>
    <scope>NUCLEOTIDE SEQUENCE</scope>
    <source>
        <strain evidence="7">KCTC 29190</strain>
    </source>
</reference>
<dbReference type="RefSeq" id="WP_270024342.1">
    <property type="nucleotide sequence ID" value="NZ_JAPDDP010000009.1"/>
</dbReference>
<evidence type="ECO:0000256" key="3">
    <source>
        <dbReference type="ARBA" id="ARBA00022679"/>
    </source>
</evidence>
<dbReference type="InterPro" id="IPR018357">
    <property type="entry name" value="Hexapep_transf_CS"/>
</dbReference>
<evidence type="ECO:0000256" key="1">
    <source>
        <dbReference type="ARBA" id="ARBA00022450"/>
    </source>
</evidence>
<dbReference type="PANTHER" id="PTHR45527">
    <property type="entry name" value="NONRIBOSOMAL PEPTIDE SYNTHETASE"/>
    <property type="match status" value="1"/>
</dbReference>
<dbReference type="Gene3D" id="2.160.10.10">
    <property type="entry name" value="Hexapeptide repeat proteins"/>
    <property type="match status" value="2"/>
</dbReference>
<feature type="transmembrane region" description="Helical" evidence="5">
    <location>
        <begin position="581"/>
        <end position="600"/>
    </location>
</feature>
<dbReference type="Pfam" id="PF00550">
    <property type="entry name" value="PP-binding"/>
    <property type="match status" value="1"/>
</dbReference>
<feature type="transmembrane region" description="Helical" evidence="5">
    <location>
        <begin position="1092"/>
        <end position="1115"/>
    </location>
</feature>
<dbReference type="SUPFAM" id="SSF51161">
    <property type="entry name" value="Trimeric LpxA-like enzymes"/>
    <property type="match status" value="3"/>
</dbReference>
<dbReference type="NCBIfam" id="TIGR02353">
    <property type="entry name" value="NRPS_term_dom"/>
    <property type="match status" value="1"/>
</dbReference>
<comment type="caution">
    <text evidence="7">The sequence shown here is derived from an EMBL/GenBank/DDBJ whole genome shotgun (WGS) entry which is preliminary data.</text>
</comment>
<keyword evidence="4" id="KW-0677">Repeat</keyword>
<feature type="domain" description="Carrier" evidence="6">
    <location>
        <begin position="487"/>
        <end position="561"/>
    </location>
</feature>
<keyword evidence="8" id="KW-1185">Reference proteome</keyword>
<dbReference type="InterPro" id="IPR042099">
    <property type="entry name" value="ANL_N_sf"/>
</dbReference>
<dbReference type="GO" id="GO:0031177">
    <property type="term" value="F:phosphopantetheine binding"/>
    <property type="evidence" value="ECO:0007669"/>
    <property type="project" value="InterPro"/>
</dbReference>
<dbReference type="InterPro" id="IPR009081">
    <property type="entry name" value="PP-bd_ACP"/>
</dbReference>
<dbReference type="InterPro" id="IPR020806">
    <property type="entry name" value="PKS_PP-bd"/>
</dbReference>
<dbReference type="CDD" id="cd05930">
    <property type="entry name" value="A_NRPS"/>
    <property type="match status" value="1"/>
</dbReference>
<accession>A0A9X3SE48</accession>
<dbReference type="InterPro" id="IPR020845">
    <property type="entry name" value="AMP-binding_CS"/>
</dbReference>
<dbReference type="NCBIfam" id="TIGR01733">
    <property type="entry name" value="AA-adenyl-dom"/>
    <property type="match status" value="1"/>
</dbReference>
<proteinExistence type="predicted"/>
<dbReference type="SMART" id="SM00823">
    <property type="entry name" value="PKS_PP"/>
    <property type="match status" value="1"/>
</dbReference>
<feature type="transmembrane region" description="Helical" evidence="5">
    <location>
        <begin position="620"/>
        <end position="646"/>
    </location>
</feature>
<keyword evidence="1" id="KW-0596">Phosphopantetheine</keyword>
<dbReference type="InterPro" id="IPR012728">
    <property type="entry name" value="Pls/PosA_C"/>
</dbReference>
<dbReference type="GO" id="GO:0043041">
    <property type="term" value="P:amino acid activation for nonribosomal peptide biosynthetic process"/>
    <property type="evidence" value="ECO:0007669"/>
    <property type="project" value="TreeGrafter"/>
</dbReference>
<dbReference type="InterPro" id="IPR045851">
    <property type="entry name" value="AMP-bd_C_sf"/>
</dbReference>
<dbReference type="Gene3D" id="3.30.300.30">
    <property type="match status" value="1"/>
</dbReference>
<dbReference type="EMBL" id="JAPDDP010000009">
    <property type="protein sequence ID" value="MDA0180032.1"/>
    <property type="molecule type" value="Genomic_DNA"/>
</dbReference>
<evidence type="ECO:0000313" key="8">
    <source>
        <dbReference type="Proteomes" id="UP001147653"/>
    </source>
</evidence>
<dbReference type="AlphaFoldDB" id="A0A9X3SE48"/>
<keyword evidence="5" id="KW-1133">Transmembrane helix</keyword>
<dbReference type="InterPro" id="IPR010071">
    <property type="entry name" value="AA_adenyl_dom"/>
</dbReference>
<evidence type="ECO:0000313" key="7">
    <source>
        <dbReference type="EMBL" id="MDA0180032.1"/>
    </source>
</evidence>
<feature type="transmembrane region" description="Helical" evidence="5">
    <location>
        <begin position="810"/>
        <end position="834"/>
    </location>
</feature>
<dbReference type="Gene3D" id="3.40.50.12780">
    <property type="entry name" value="N-terminal domain of ligase-like"/>
    <property type="match status" value="1"/>
</dbReference>
<dbReference type="Proteomes" id="UP001147653">
    <property type="component" value="Unassembled WGS sequence"/>
</dbReference>
<dbReference type="PANTHER" id="PTHR45527:SF1">
    <property type="entry name" value="FATTY ACID SYNTHASE"/>
    <property type="match status" value="1"/>
</dbReference>
<dbReference type="GO" id="GO:0044550">
    <property type="term" value="P:secondary metabolite biosynthetic process"/>
    <property type="evidence" value="ECO:0007669"/>
    <property type="project" value="TreeGrafter"/>
</dbReference>
<sequence>MSTTDIPDLDPAAVGPPAPRATLIDVFEATVAAHGGRLALDTPTTQLTYAALAERVRELAGRLRHGGVGPGDRVGVRVASGTADLYVAILGALMAGAAYVPVDRDDPDARAEQIFTDANACVAIGDDLELAWRGEPEGGVGRPHADDDAWIIFTSGSTGAPKGVAVSHRAAVAFIDGEAELWRVHPEDRVLAGLSVAFDASCEEMWLAWANGAALVPAPRALVRSGVELGPWLAEREVTVISTVPTLAAIWDDSALASVRLLILGGEACPEPLVQRLAPTRELWNTYGPTEATVVSTAIRLLPGVPVTIGDPLRGWELAIVDEHEQPAEEGELVIGGVGLGRYLRADLDAERYRPLPALGWDRAYRTGDIVRRTRDGLAFVGRRDHQVKIGGRRIELGELDDALNATEGVRAAATVVRESAAGNKLLVGYVTGAVTAEHVRADVADRLPASLVPMIVVLDDMPLATSGKVDRKALPWPPPETNTTDGELTEAQRALADHWREQLGPVAIGPDSDFFALGGTSLAAAKLISVLRVGHPAVAVADVYEHRTLSAFATHLEAIAGPQITDIPELSLKGMRTLQALQLVGVFVLFAIQAVPWLLGTLVYGNLVDIGTPHVHWVALLAAWVLLASPPAHVALQFVATRVLLRDVEPGRYPRASWLAARLWFIDRLAEVTRYERLGGTPWAAKYARLVGAKVGDGARLATVPPAGSLLTVGAGATIEGNVDLRGWWIDGQELVVGAIEIGPGARIGSRSMLNPGAVIGTGAELEPGTVVDGHVPAHERWGGAPARKVGHAGDHWPKTQPPATNKGLWPLAFAFSLGLELLLSLAAFLPALGLLALLGSELPTLSSSLDELILEVLVITVIAVPLTALIVALTLRLVWRLVKPGWHGEHGPTGWALWFGEELKKSSITLLFPLYASRFTRNWYRLMGIKIGKGTELSVSTGLNPLVSFGELAQGTDDIGFCTTRSRDGWLAVEPIAIGDRTFLGPGSILRGDTRLGDDSLLGVMTLSPMRPDNGTSWLGVPALELPRHPDAADAARTTNPPRRLRIARGVMDTLRLLGPNAIALFVEIMELTAMVWVVVHAGVLVGVLAAPFVLLAGGVVCTAITVALKWLLIGRYTRSQHPLWSAFVWRDEMMNAAQEQLADEKLLRLAIGTPLMSLYLRAMGAKVGRGVWCETTAVTEYDMITLDDGAAVNRGACLMTHLFHDRLLRIGPTHLEQGATLGPTAVVLPDTRVGASTTIEAHSVVLRGEELPAGTRWHGTPVTAR</sequence>
<dbReference type="InterPro" id="IPR000873">
    <property type="entry name" value="AMP-dep_synth/lig_dom"/>
</dbReference>